<feature type="transmembrane region" description="Helical" evidence="1">
    <location>
        <begin position="6"/>
        <end position="33"/>
    </location>
</feature>
<name>A0A9D1ZVI5_9FIRM</name>
<dbReference type="Proteomes" id="UP000886750">
    <property type="component" value="Unassembled WGS sequence"/>
</dbReference>
<reference evidence="2" key="2">
    <citation type="submission" date="2021-04" db="EMBL/GenBank/DDBJ databases">
        <authorList>
            <person name="Gilroy R."/>
        </authorList>
    </citation>
    <scope>NUCLEOTIDE SEQUENCE</scope>
    <source>
        <strain evidence="2">1345</strain>
    </source>
</reference>
<feature type="transmembrane region" description="Helical" evidence="1">
    <location>
        <begin position="115"/>
        <end position="139"/>
    </location>
</feature>
<organism evidence="2 3">
    <name type="scientific">Candidatus Borkfalkia excrementigallinarum</name>
    <dbReference type="NCBI Taxonomy" id="2838506"/>
    <lineage>
        <taxon>Bacteria</taxon>
        <taxon>Bacillati</taxon>
        <taxon>Bacillota</taxon>
        <taxon>Clostridia</taxon>
        <taxon>Christensenellales</taxon>
        <taxon>Christensenellaceae</taxon>
        <taxon>Candidatus Borkfalkia</taxon>
    </lineage>
</organism>
<protein>
    <submittedName>
        <fullName evidence="2">ABC transporter permease</fullName>
    </submittedName>
</protein>
<dbReference type="Pfam" id="PF06541">
    <property type="entry name" value="ABC_trans_CmpB"/>
    <property type="match status" value="1"/>
</dbReference>
<comment type="caution">
    <text evidence="2">The sequence shown here is derived from an EMBL/GenBank/DDBJ whole genome shotgun (WGS) entry which is preliminary data.</text>
</comment>
<keyword evidence="1" id="KW-0472">Membrane</keyword>
<sequence>MLKMKYITYPVLFLLFFSGSILGTLIEGIFCLIRYGRWETHTVTLWGPFCIIYGLGAVGLYIGSVLFGQLHWALQFILFASIATVIEYLCGAVLKYGLHMKAWDYSRSHFHLHGLVCLKMTLAWGALGVLFSLFCVPHIQVFVPYLDLIPVKIVCICLSVLMAVNLFITMLRIRRWSKRHFGFPPRNDLEKYIDRTCPGERMAKRFCEWRFIEDSGCLQTSAGQNKIQNL</sequence>
<dbReference type="InterPro" id="IPR010540">
    <property type="entry name" value="CmpB_TMEM229"/>
</dbReference>
<proteinExistence type="predicted"/>
<feature type="transmembrane region" description="Helical" evidence="1">
    <location>
        <begin position="151"/>
        <end position="171"/>
    </location>
</feature>
<evidence type="ECO:0000313" key="3">
    <source>
        <dbReference type="Proteomes" id="UP000886750"/>
    </source>
</evidence>
<feature type="transmembrane region" description="Helical" evidence="1">
    <location>
        <begin position="73"/>
        <end position="94"/>
    </location>
</feature>
<dbReference type="EMBL" id="DXCQ01000056">
    <property type="protein sequence ID" value="HIY97252.1"/>
    <property type="molecule type" value="Genomic_DNA"/>
</dbReference>
<dbReference type="AlphaFoldDB" id="A0A9D1ZVI5"/>
<reference evidence="2" key="1">
    <citation type="journal article" date="2021" name="PeerJ">
        <title>Extensive microbial diversity within the chicken gut microbiome revealed by metagenomics and culture.</title>
        <authorList>
            <person name="Gilroy R."/>
            <person name="Ravi A."/>
            <person name="Getino M."/>
            <person name="Pursley I."/>
            <person name="Horton D.L."/>
            <person name="Alikhan N.F."/>
            <person name="Baker D."/>
            <person name="Gharbi K."/>
            <person name="Hall N."/>
            <person name="Watson M."/>
            <person name="Adriaenssens E.M."/>
            <person name="Foster-Nyarko E."/>
            <person name="Jarju S."/>
            <person name="Secka A."/>
            <person name="Antonio M."/>
            <person name="Oren A."/>
            <person name="Chaudhuri R.R."/>
            <person name="La Ragione R."/>
            <person name="Hildebrand F."/>
            <person name="Pallen M.J."/>
        </authorList>
    </citation>
    <scope>NUCLEOTIDE SEQUENCE</scope>
    <source>
        <strain evidence="2">1345</strain>
    </source>
</reference>
<keyword evidence="1" id="KW-1133">Transmembrane helix</keyword>
<accession>A0A9D1ZVI5</accession>
<evidence type="ECO:0000313" key="2">
    <source>
        <dbReference type="EMBL" id="HIY97252.1"/>
    </source>
</evidence>
<keyword evidence="1" id="KW-0812">Transmembrane</keyword>
<gene>
    <name evidence="2" type="ORF">H9729_06140</name>
</gene>
<evidence type="ECO:0000256" key="1">
    <source>
        <dbReference type="SAM" id="Phobius"/>
    </source>
</evidence>
<feature type="transmembrane region" description="Helical" evidence="1">
    <location>
        <begin position="45"/>
        <end position="67"/>
    </location>
</feature>